<evidence type="ECO:0000313" key="2">
    <source>
        <dbReference type="EMBL" id="CAF1292035.1"/>
    </source>
</evidence>
<dbReference type="EMBL" id="CAJOBI010264496">
    <property type="protein sequence ID" value="CAF5127440.1"/>
    <property type="molecule type" value="Genomic_DNA"/>
</dbReference>
<dbReference type="EMBL" id="CAJOBG010004957">
    <property type="protein sequence ID" value="CAF4133422.1"/>
    <property type="molecule type" value="Genomic_DNA"/>
</dbReference>
<dbReference type="EMBL" id="CAJOBJ010069059">
    <property type="protein sequence ID" value="CAF4452181.1"/>
    <property type="molecule type" value="Genomic_DNA"/>
</dbReference>
<dbReference type="Proteomes" id="UP000663855">
    <property type="component" value="Unassembled WGS sequence"/>
</dbReference>
<evidence type="ECO:0000313" key="10">
    <source>
        <dbReference type="EMBL" id="CAF5068865.1"/>
    </source>
</evidence>
<name>A0A816U220_9BILA</name>
<feature type="domain" description="Helix-turn-helix" evidence="1">
    <location>
        <begin position="14"/>
        <end position="74"/>
    </location>
</feature>
<dbReference type="OrthoDB" id="10018421at2759"/>
<dbReference type="Proteomes" id="UP000663887">
    <property type="component" value="Unassembled WGS sequence"/>
</dbReference>
<proteinExistence type="predicted"/>
<evidence type="ECO:0000313" key="9">
    <source>
        <dbReference type="EMBL" id="CAF4452181.1"/>
    </source>
</evidence>
<dbReference type="Proteomes" id="UP000663834">
    <property type="component" value="Unassembled WGS sequence"/>
</dbReference>
<reference evidence="6" key="1">
    <citation type="submission" date="2021-02" db="EMBL/GenBank/DDBJ databases">
        <authorList>
            <person name="Nowell W R."/>
        </authorList>
    </citation>
    <scope>NUCLEOTIDE SEQUENCE</scope>
</reference>
<dbReference type="Proteomes" id="UP000681720">
    <property type="component" value="Unassembled WGS sequence"/>
</dbReference>
<dbReference type="Proteomes" id="UP000663824">
    <property type="component" value="Unassembled WGS sequence"/>
</dbReference>
<evidence type="ECO:0000313" key="11">
    <source>
        <dbReference type="EMBL" id="CAF5127440.1"/>
    </source>
</evidence>
<evidence type="ECO:0000313" key="7">
    <source>
        <dbReference type="EMBL" id="CAF4133422.1"/>
    </source>
</evidence>
<dbReference type="EMBL" id="CAJNRF010005788">
    <property type="protein sequence ID" value="CAF2074160.1"/>
    <property type="molecule type" value="Genomic_DNA"/>
</dbReference>
<dbReference type="EMBL" id="CAJOBH010230259">
    <property type="protein sequence ID" value="CAF5068865.1"/>
    <property type="molecule type" value="Genomic_DNA"/>
</dbReference>
<organism evidence="6 13">
    <name type="scientific">Rotaria magnacalcarata</name>
    <dbReference type="NCBI Taxonomy" id="392030"/>
    <lineage>
        <taxon>Eukaryota</taxon>
        <taxon>Metazoa</taxon>
        <taxon>Spiralia</taxon>
        <taxon>Gnathifera</taxon>
        <taxon>Rotifera</taxon>
        <taxon>Eurotatoria</taxon>
        <taxon>Bdelloidea</taxon>
        <taxon>Philodinida</taxon>
        <taxon>Philodinidae</taxon>
        <taxon>Rotaria</taxon>
    </lineage>
</organism>
<dbReference type="Proteomes" id="UP000681967">
    <property type="component" value="Unassembled WGS sequence"/>
</dbReference>
<comment type="caution">
    <text evidence="6">The sequence shown here is derived from an EMBL/GenBank/DDBJ whole genome shotgun (WGS) entry which is preliminary data.</text>
</comment>
<dbReference type="InterPro" id="IPR058912">
    <property type="entry name" value="HTH_animal"/>
</dbReference>
<dbReference type="PANTHER" id="PTHR21301">
    <property type="entry name" value="REVERSE TRANSCRIPTASE"/>
    <property type="match status" value="1"/>
</dbReference>
<dbReference type="AlphaFoldDB" id="A0A816U220"/>
<dbReference type="EMBL" id="CAJNOW010000785">
    <property type="protein sequence ID" value="CAF1292035.1"/>
    <property type="molecule type" value="Genomic_DNA"/>
</dbReference>
<evidence type="ECO:0000313" key="6">
    <source>
        <dbReference type="EMBL" id="CAF2104763.1"/>
    </source>
</evidence>
<keyword evidence="12" id="KW-1185">Reference proteome</keyword>
<dbReference type="EMBL" id="CAJNRE010003415">
    <property type="protein sequence ID" value="CAF2018363.1"/>
    <property type="molecule type" value="Genomic_DNA"/>
</dbReference>
<evidence type="ECO:0000313" key="3">
    <source>
        <dbReference type="EMBL" id="CAF1336658.1"/>
    </source>
</evidence>
<dbReference type="Proteomes" id="UP000663866">
    <property type="component" value="Unassembled WGS sequence"/>
</dbReference>
<evidence type="ECO:0000313" key="8">
    <source>
        <dbReference type="EMBL" id="CAF4255320.1"/>
    </source>
</evidence>
<sequence length="113" mass="13213">MTRQFTKKPTNTDLYLLYESNQCRKYKLGLISSIIIRIRLICSSDEFANIELKQLKSTLHDNGYPDHLIRRGIREGEVIAKKMINKQQNKNIDNIASTIIKKENIPNHTILWT</sequence>
<dbReference type="PANTHER" id="PTHR21301:SF10">
    <property type="entry name" value="REVERSE TRANSCRIPTASE DOMAIN-CONTAINING PROTEIN"/>
    <property type="match status" value="1"/>
</dbReference>
<evidence type="ECO:0000259" key="1">
    <source>
        <dbReference type="Pfam" id="PF26215"/>
    </source>
</evidence>
<protein>
    <recommendedName>
        <fullName evidence="1">Helix-turn-helix domain-containing protein</fullName>
    </recommendedName>
</protein>
<dbReference type="EMBL" id="CAJOBF010008421">
    <property type="protein sequence ID" value="CAF4255320.1"/>
    <property type="molecule type" value="Genomic_DNA"/>
</dbReference>
<dbReference type="Proteomes" id="UP000663842">
    <property type="component" value="Unassembled WGS sequence"/>
</dbReference>
<gene>
    <name evidence="10" type="ORF">BYL167_LOCUS60301</name>
    <name evidence="3" type="ORF">CJN711_LOCUS18711</name>
    <name evidence="9" type="ORF">GIL414_LOCUS32477</name>
    <name evidence="2" type="ORF">KQP761_LOCUS4326</name>
    <name evidence="4" type="ORF">MBJ925_LOCUS9111</name>
    <name evidence="7" type="ORF">OVN521_LOCUS22645</name>
    <name evidence="11" type="ORF">SMN809_LOCUS62810</name>
    <name evidence="8" type="ORF">UXM345_LOCUS30969</name>
    <name evidence="5" type="ORF">WKI299_LOCUS14758</name>
    <name evidence="6" type="ORF">XDN619_LOCUS19483</name>
</gene>
<dbReference type="EMBL" id="CAJNRG010008521">
    <property type="protein sequence ID" value="CAF2104763.1"/>
    <property type="molecule type" value="Genomic_DNA"/>
</dbReference>
<dbReference type="Proteomes" id="UP000676336">
    <property type="component" value="Unassembled WGS sequence"/>
</dbReference>
<evidence type="ECO:0000313" key="12">
    <source>
        <dbReference type="Proteomes" id="UP000663866"/>
    </source>
</evidence>
<evidence type="ECO:0000313" key="5">
    <source>
        <dbReference type="EMBL" id="CAF2074160.1"/>
    </source>
</evidence>
<accession>A0A816U220</accession>
<evidence type="ECO:0000313" key="13">
    <source>
        <dbReference type="Proteomes" id="UP000663887"/>
    </source>
</evidence>
<dbReference type="Proteomes" id="UP000663856">
    <property type="component" value="Unassembled WGS sequence"/>
</dbReference>
<dbReference type="Pfam" id="PF26215">
    <property type="entry name" value="HTH_animal"/>
    <property type="match status" value="1"/>
</dbReference>
<dbReference type="EMBL" id="CAJNOV010008746">
    <property type="protein sequence ID" value="CAF1336658.1"/>
    <property type="molecule type" value="Genomic_DNA"/>
</dbReference>
<evidence type="ECO:0000313" key="4">
    <source>
        <dbReference type="EMBL" id="CAF2018363.1"/>
    </source>
</evidence>